<evidence type="ECO:0000256" key="1">
    <source>
        <dbReference type="SAM" id="MobiDB-lite"/>
    </source>
</evidence>
<feature type="non-terminal residue" evidence="2">
    <location>
        <position position="234"/>
    </location>
</feature>
<protein>
    <submittedName>
        <fullName evidence="2">(Atlantic silverside) hypothetical protein</fullName>
    </submittedName>
</protein>
<feature type="compositionally biased region" description="Basic and acidic residues" evidence="1">
    <location>
        <begin position="121"/>
        <end position="130"/>
    </location>
</feature>
<proteinExistence type="predicted"/>
<dbReference type="EMBL" id="CAJRST010038444">
    <property type="protein sequence ID" value="CAG6011936.1"/>
    <property type="molecule type" value="Genomic_DNA"/>
</dbReference>
<evidence type="ECO:0000313" key="3">
    <source>
        <dbReference type="Proteomes" id="UP000677803"/>
    </source>
</evidence>
<reference evidence="2" key="1">
    <citation type="submission" date="2021-05" db="EMBL/GenBank/DDBJ databases">
        <authorList>
            <person name="Tigano A."/>
        </authorList>
    </citation>
    <scope>NUCLEOTIDE SEQUENCE</scope>
</reference>
<dbReference type="Proteomes" id="UP000677803">
    <property type="component" value="Unassembled WGS sequence"/>
</dbReference>
<feature type="region of interest" description="Disordered" evidence="1">
    <location>
        <begin position="1"/>
        <end position="48"/>
    </location>
</feature>
<comment type="caution">
    <text evidence="2">The sequence shown here is derived from an EMBL/GenBank/DDBJ whole genome shotgun (WGS) entry which is preliminary data.</text>
</comment>
<dbReference type="AlphaFoldDB" id="A0A8S4BM34"/>
<sequence>GSAGVSRRLQGAQLPEEPLADHKRSEGQLETGERLDSDQMEEMSPSQRHVSILHLSVLQIHPVPKGWTGTLQRYAQSTDRPPVSTCCPLLERLEPPLAGRRRKATSSFVMSQTSSLTEPDLSDKDLKDSGLKQLSARLKNPESKPSWAGLRESSGSEEPLRSRSDQRGGSLGCPPSGAAVDVKSSTLSSVTSLLCVISSLQGRKSTAEAGQKAWMTCGAGEERTIPALERSDLI</sequence>
<feature type="region of interest" description="Disordered" evidence="1">
    <location>
        <begin position="97"/>
        <end position="178"/>
    </location>
</feature>
<feature type="compositionally biased region" description="Basic and acidic residues" evidence="1">
    <location>
        <begin position="19"/>
        <end position="37"/>
    </location>
</feature>
<feature type="compositionally biased region" description="Polar residues" evidence="1">
    <location>
        <begin position="105"/>
        <end position="117"/>
    </location>
</feature>
<name>A0A8S4BM34_9TELE</name>
<evidence type="ECO:0000313" key="2">
    <source>
        <dbReference type="EMBL" id="CAG6011936.1"/>
    </source>
</evidence>
<keyword evidence="3" id="KW-1185">Reference proteome</keyword>
<accession>A0A8S4BM34</accession>
<gene>
    <name evidence="2" type="ORF">MMEN_LOCUS19092</name>
</gene>
<organism evidence="2 3">
    <name type="scientific">Menidia menidia</name>
    <name type="common">Atlantic silverside</name>
    <dbReference type="NCBI Taxonomy" id="238744"/>
    <lineage>
        <taxon>Eukaryota</taxon>
        <taxon>Metazoa</taxon>
        <taxon>Chordata</taxon>
        <taxon>Craniata</taxon>
        <taxon>Vertebrata</taxon>
        <taxon>Euteleostomi</taxon>
        <taxon>Actinopterygii</taxon>
        <taxon>Neopterygii</taxon>
        <taxon>Teleostei</taxon>
        <taxon>Neoteleostei</taxon>
        <taxon>Acanthomorphata</taxon>
        <taxon>Ovalentaria</taxon>
        <taxon>Atherinomorphae</taxon>
        <taxon>Atheriniformes</taxon>
        <taxon>Atherinopsidae</taxon>
        <taxon>Menidiinae</taxon>
        <taxon>Menidia</taxon>
    </lineage>
</organism>